<feature type="signal peptide" evidence="1">
    <location>
        <begin position="1"/>
        <end position="28"/>
    </location>
</feature>
<feature type="chain" id="PRO_5007281660" description="Sel1 repeat protein" evidence="1">
    <location>
        <begin position="29"/>
        <end position="344"/>
    </location>
</feature>
<keyword evidence="3" id="KW-1185">Reference proteome</keyword>
<sequence length="344" mass="38849">MPEFAKPVIRNIWVLLMLMLTALSPANAETLTPAQAYEKGKILHFQDKFEEAEPYLLQAGESGYSAAYYLIANAGHLNRYLMSDKEYKFKKLAAENGHLMAMIGLTMPRSISPQKKYWRNTIQNILSPHADKNNPLALQMQGYATPIEEYDEMSLLKTAAYAGYPKAQWKLARRYESGESWFFLPGSREKEVAKLYEAAARGGYHEAIWYKGVRAVKSGDIEGGMGILQTLIDKGDASKVSSLGFMLSELPDIDDAWSYDDKMLGSTYLRATATAMSDFDDTFEVFDKEAAKLLTDEEKVQVDKLAEEYLSNHTVYKQDGLDEYEYTVDNLHTALERWGGNAIE</sequence>
<gene>
    <name evidence="2" type="ORF">GMA8713_00347</name>
</gene>
<dbReference type="AlphaFoldDB" id="A0A128ETB5"/>
<dbReference type="SUPFAM" id="SSF81901">
    <property type="entry name" value="HCP-like"/>
    <property type="match status" value="1"/>
</dbReference>
<dbReference type="InterPro" id="IPR011990">
    <property type="entry name" value="TPR-like_helical_dom_sf"/>
</dbReference>
<reference evidence="3" key="1">
    <citation type="submission" date="2016-02" db="EMBL/GenBank/DDBJ databases">
        <authorList>
            <person name="Rodrigo-Torres Lidia"/>
            <person name="Arahal R.David."/>
        </authorList>
    </citation>
    <scope>NUCLEOTIDE SEQUENCE [LARGE SCALE GENOMIC DNA]</scope>
    <source>
        <strain evidence="3">CECT 8713</strain>
    </source>
</reference>
<dbReference type="EMBL" id="FIZY01000002">
    <property type="protein sequence ID" value="CZF77878.1"/>
    <property type="molecule type" value="Genomic_DNA"/>
</dbReference>
<name>A0A128ETB5_9GAMM</name>
<dbReference type="Proteomes" id="UP000073601">
    <property type="component" value="Unassembled WGS sequence"/>
</dbReference>
<evidence type="ECO:0000256" key="1">
    <source>
        <dbReference type="SAM" id="SignalP"/>
    </source>
</evidence>
<evidence type="ECO:0000313" key="2">
    <source>
        <dbReference type="EMBL" id="CZF77878.1"/>
    </source>
</evidence>
<dbReference type="Gene3D" id="1.25.40.10">
    <property type="entry name" value="Tetratricopeptide repeat domain"/>
    <property type="match status" value="1"/>
</dbReference>
<evidence type="ECO:0000313" key="3">
    <source>
        <dbReference type="Proteomes" id="UP000073601"/>
    </source>
</evidence>
<evidence type="ECO:0008006" key="4">
    <source>
        <dbReference type="Google" id="ProtNLM"/>
    </source>
</evidence>
<accession>A0A128ETB5</accession>
<proteinExistence type="predicted"/>
<keyword evidence="1" id="KW-0732">Signal</keyword>
<organism evidence="2 3">
    <name type="scientific">Grimontia marina</name>
    <dbReference type="NCBI Taxonomy" id="646534"/>
    <lineage>
        <taxon>Bacteria</taxon>
        <taxon>Pseudomonadati</taxon>
        <taxon>Pseudomonadota</taxon>
        <taxon>Gammaproteobacteria</taxon>
        <taxon>Vibrionales</taxon>
        <taxon>Vibrionaceae</taxon>
        <taxon>Grimontia</taxon>
    </lineage>
</organism>
<protein>
    <recommendedName>
        <fullName evidence="4">Sel1 repeat protein</fullName>
    </recommendedName>
</protein>